<dbReference type="InterPro" id="IPR000352">
    <property type="entry name" value="Pep_chain_release_fac_I"/>
</dbReference>
<feature type="domain" description="Prokaryotic-type class I peptide chain release factors" evidence="7">
    <location>
        <begin position="241"/>
        <end position="257"/>
    </location>
</feature>
<dbReference type="Gene3D" id="1.20.58.410">
    <property type="entry name" value="Release factor"/>
    <property type="match status" value="1"/>
</dbReference>
<dbReference type="AlphaFoldDB" id="A0A2W6AJY6"/>
<evidence type="ECO:0000256" key="2">
    <source>
        <dbReference type="ARBA" id="ARBA00010835"/>
    </source>
</evidence>
<dbReference type="Gene3D" id="3.30.70.1660">
    <property type="match status" value="1"/>
</dbReference>
<dbReference type="InterPro" id="IPR045853">
    <property type="entry name" value="Pep_chain_release_fac_I_sf"/>
</dbReference>
<evidence type="ECO:0000256" key="3">
    <source>
        <dbReference type="ARBA" id="ARBA00022481"/>
    </source>
</evidence>
<keyword evidence="4 5" id="KW-0648">Protein biosynthesis</keyword>
<dbReference type="Proteomes" id="UP000248724">
    <property type="component" value="Unassembled WGS sequence"/>
</dbReference>
<evidence type="ECO:0000256" key="5">
    <source>
        <dbReference type="HAMAP-Rule" id="MF_00094"/>
    </source>
</evidence>
<dbReference type="FunFam" id="3.30.160.20:FF:000004">
    <property type="entry name" value="Peptide chain release factor 1"/>
    <property type="match status" value="1"/>
</dbReference>
<reference evidence="8 9" key="1">
    <citation type="journal article" date="2017" name="Nature">
        <title>Atmospheric trace gases support primary production in Antarctic desert surface soil.</title>
        <authorList>
            <person name="Ji M."/>
            <person name="Greening C."/>
            <person name="Vanwonterghem I."/>
            <person name="Carere C.R."/>
            <person name="Bay S.K."/>
            <person name="Steen J.A."/>
            <person name="Montgomery K."/>
            <person name="Lines T."/>
            <person name="Beardall J."/>
            <person name="van Dorst J."/>
            <person name="Snape I."/>
            <person name="Stott M.B."/>
            <person name="Hugenholtz P."/>
            <person name="Ferrari B.C."/>
        </authorList>
    </citation>
    <scope>NUCLEOTIDE SEQUENCE [LARGE SCALE GENOMIC DNA]</scope>
    <source>
        <strain evidence="8">RRmetagenome_bin12</strain>
    </source>
</reference>
<evidence type="ECO:0000256" key="4">
    <source>
        <dbReference type="ARBA" id="ARBA00022917"/>
    </source>
</evidence>
<dbReference type="NCBIfam" id="TIGR00020">
    <property type="entry name" value="prfB"/>
    <property type="match status" value="1"/>
</dbReference>
<dbReference type="PROSITE" id="PS00745">
    <property type="entry name" value="RF_PROK_I"/>
    <property type="match status" value="1"/>
</dbReference>
<evidence type="ECO:0000256" key="6">
    <source>
        <dbReference type="NCBIfam" id="TIGR00020"/>
    </source>
</evidence>
<accession>A0A2W6AJY6</accession>
<dbReference type="GO" id="GO:0005737">
    <property type="term" value="C:cytoplasm"/>
    <property type="evidence" value="ECO:0007669"/>
    <property type="project" value="UniProtKB-SubCell"/>
</dbReference>
<dbReference type="InterPro" id="IPR005139">
    <property type="entry name" value="PCRF"/>
</dbReference>
<protein>
    <recommendedName>
        <fullName evidence="5 6">Peptide chain release factor 2</fullName>
        <shortName evidence="5">RF-2</shortName>
    </recommendedName>
</protein>
<comment type="caution">
    <text evidence="8">The sequence shown here is derived from an EMBL/GenBank/DDBJ whole genome shotgun (WGS) entry which is preliminary data.</text>
</comment>
<comment type="similarity">
    <text evidence="2 5">Belongs to the prokaryotic/mitochondrial release factor family.</text>
</comment>
<comment type="PTM">
    <text evidence="5">Methylated by PrmC. Methylation increases the termination efficiency of RF2.</text>
</comment>
<evidence type="ECO:0000256" key="1">
    <source>
        <dbReference type="ARBA" id="ARBA00002613"/>
    </source>
</evidence>
<organism evidence="8 9">
    <name type="scientific">Candidatus Aeolococcus gillhamiae</name>
    <dbReference type="NCBI Taxonomy" id="3127015"/>
    <lineage>
        <taxon>Bacteria</taxon>
        <taxon>Bacillati</taxon>
        <taxon>Candidatus Dormiibacterota</taxon>
        <taxon>Candidatus Dormibacteria</taxon>
        <taxon>Candidatus Aeolococcales</taxon>
        <taxon>Candidatus Aeolococcaceae</taxon>
        <taxon>Candidatus Aeolococcus</taxon>
    </lineage>
</organism>
<dbReference type="Pfam" id="PF00472">
    <property type="entry name" value="RF-1"/>
    <property type="match status" value="1"/>
</dbReference>
<dbReference type="PANTHER" id="PTHR43116:SF3">
    <property type="entry name" value="CLASS I PEPTIDE CHAIN RELEASE FACTOR"/>
    <property type="match status" value="1"/>
</dbReference>
<keyword evidence="5" id="KW-0963">Cytoplasm</keyword>
<evidence type="ECO:0000259" key="7">
    <source>
        <dbReference type="PROSITE" id="PS00745"/>
    </source>
</evidence>
<dbReference type="Pfam" id="PF03462">
    <property type="entry name" value="PCRF"/>
    <property type="match status" value="1"/>
</dbReference>
<dbReference type="GO" id="GO:0016149">
    <property type="term" value="F:translation release factor activity, codon specific"/>
    <property type="evidence" value="ECO:0007669"/>
    <property type="project" value="UniProtKB-UniRule"/>
</dbReference>
<keyword evidence="3 5" id="KW-0488">Methylation</keyword>
<evidence type="ECO:0000313" key="8">
    <source>
        <dbReference type="EMBL" id="PZR78031.1"/>
    </source>
</evidence>
<evidence type="ECO:0000313" key="9">
    <source>
        <dbReference type="Proteomes" id="UP000248724"/>
    </source>
</evidence>
<sequence length="367" mass="41010">MSWRRARRRSRPGQPICSAIFDLDAKRARLRELEALINDPSLWDDPRNAATLTQEASRLREEIASVADIEKRTADAVDLGEMVEAEPDDGVTAEVSAELDSLEKELDRRELELLYSDPYSDNPAILGIHAGAGGTDSQDWAEMLMRMYLRWAEEKKYTVEFIDESAGDEAGIKSATLRIIGARAFGLLKSERGVHRLVRISPFDSAARRHTSFALVEVTPEIEDAVDIDIDPKDVREDVYRSSGAGGQHVNKTSSAIRLTHIPTGVVVTCQNERSQHQNRDVAWRVLRSRLLALKQAAHAEHVAELRGESMPAEWGSQIRSYVLHPYTMVKDHRTGVEVGNAQSVLDGNLDPFMEGYLRWSAREAAA</sequence>
<dbReference type="InterPro" id="IPR004374">
    <property type="entry name" value="PrfB"/>
</dbReference>
<dbReference type="PANTHER" id="PTHR43116">
    <property type="entry name" value="PEPTIDE CHAIN RELEASE FACTOR 2"/>
    <property type="match status" value="1"/>
</dbReference>
<proteinExistence type="inferred from homology"/>
<dbReference type="SMART" id="SM00937">
    <property type="entry name" value="PCRF"/>
    <property type="match status" value="1"/>
</dbReference>
<dbReference type="Gene3D" id="3.30.160.20">
    <property type="match status" value="1"/>
</dbReference>
<dbReference type="HAMAP" id="MF_00094">
    <property type="entry name" value="Rel_fac_2"/>
    <property type="match status" value="1"/>
</dbReference>
<name>A0A2W6AJY6_9BACT</name>
<dbReference type="SUPFAM" id="SSF75620">
    <property type="entry name" value="Release factor"/>
    <property type="match status" value="1"/>
</dbReference>
<comment type="subcellular location">
    <subcellularLocation>
        <location evidence="5">Cytoplasm</location>
    </subcellularLocation>
</comment>
<gene>
    <name evidence="5 8" type="primary">prfB</name>
    <name evidence="8" type="ORF">DLM65_14110</name>
</gene>
<comment type="function">
    <text evidence="1 5">Peptide chain release factor 2 directs the termination of translation in response to the peptide chain termination codons UGA and UAA.</text>
</comment>
<feature type="modified residue" description="N5-methylglutamine" evidence="5">
    <location>
        <position position="248"/>
    </location>
</feature>
<dbReference type="EMBL" id="QHBU01000272">
    <property type="protein sequence ID" value="PZR78031.1"/>
    <property type="molecule type" value="Genomic_DNA"/>
</dbReference>